<name>A0A848J1W2_9BACT</name>
<dbReference type="SUPFAM" id="SSF46689">
    <property type="entry name" value="Homeodomain-like"/>
    <property type="match status" value="1"/>
</dbReference>
<keyword evidence="4" id="KW-0804">Transcription</keyword>
<feature type="domain" description="HTH tetR-type" evidence="6">
    <location>
        <begin position="10"/>
        <end position="70"/>
    </location>
</feature>
<dbReference type="Pfam" id="PF00440">
    <property type="entry name" value="TetR_N"/>
    <property type="match status" value="1"/>
</dbReference>
<accession>A0A848J1W2</accession>
<protein>
    <submittedName>
        <fullName evidence="7">TetR/AcrR family transcriptional regulator</fullName>
    </submittedName>
</protein>
<organism evidence="7 8">
    <name type="scientific">Marinigracilibium pacificum</name>
    <dbReference type="NCBI Taxonomy" id="2729599"/>
    <lineage>
        <taxon>Bacteria</taxon>
        <taxon>Pseudomonadati</taxon>
        <taxon>Bacteroidota</taxon>
        <taxon>Cytophagia</taxon>
        <taxon>Cytophagales</taxon>
        <taxon>Flammeovirgaceae</taxon>
        <taxon>Marinigracilibium</taxon>
    </lineage>
</organism>
<evidence type="ECO:0000256" key="2">
    <source>
        <dbReference type="ARBA" id="ARBA00023015"/>
    </source>
</evidence>
<dbReference type="PANTHER" id="PTHR30055:SF175">
    <property type="entry name" value="HTH-TYPE TRANSCRIPTIONAL REPRESSOR KSTR2"/>
    <property type="match status" value="1"/>
</dbReference>
<keyword evidence="8" id="KW-1185">Reference proteome</keyword>
<dbReference type="RefSeq" id="WP_169684931.1">
    <property type="nucleotide sequence ID" value="NZ_JABBNU010000014.1"/>
</dbReference>
<dbReference type="Proteomes" id="UP000559010">
    <property type="component" value="Unassembled WGS sequence"/>
</dbReference>
<evidence type="ECO:0000256" key="1">
    <source>
        <dbReference type="ARBA" id="ARBA00022491"/>
    </source>
</evidence>
<dbReference type="InterPro" id="IPR001647">
    <property type="entry name" value="HTH_TetR"/>
</dbReference>
<keyword evidence="2" id="KW-0805">Transcription regulation</keyword>
<dbReference type="GO" id="GO:0000976">
    <property type="term" value="F:transcription cis-regulatory region binding"/>
    <property type="evidence" value="ECO:0007669"/>
    <property type="project" value="TreeGrafter"/>
</dbReference>
<dbReference type="SUPFAM" id="SSF48498">
    <property type="entry name" value="Tetracyclin repressor-like, C-terminal domain"/>
    <property type="match status" value="1"/>
</dbReference>
<gene>
    <name evidence="7" type="ORF">HH304_19310</name>
</gene>
<keyword evidence="1" id="KW-0678">Repressor</keyword>
<dbReference type="InterPro" id="IPR036271">
    <property type="entry name" value="Tet_transcr_reg_TetR-rel_C_sf"/>
</dbReference>
<dbReference type="PANTHER" id="PTHR30055">
    <property type="entry name" value="HTH-TYPE TRANSCRIPTIONAL REGULATOR RUTR"/>
    <property type="match status" value="1"/>
</dbReference>
<evidence type="ECO:0000256" key="3">
    <source>
        <dbReference type="ARBA" id="ARBA00023125"/>
    </source>
</evidence>
<feature type="DNA-binding region" description="H-T-H motif" evidence="5">
    <location>
        <begin position="33"/>
        <end position="52"/>
    </location>
</feature>
<keyword evidence="3 5" id="KW-0238">DNA-binding</keyword>
<evidence type="ECO:0000259" key="6">
    <source>
        <dbReference type="PROSITE" id="PS50977"/>
    </source>
</evidence>
<reference evidence="7 8" key="1">
    <citation type="submission" date="2020-04" db="EMBL/GenBank/DDBJ databases">
        <title>Flammeovirgaceae bacterium KN852 isolated from deep sea.</title>
        <authorList>
            <person name="Zhang D.-C."/>
        </authorList>
    </citation>
    <scope>NUCLEOTIDE SEQUENCE [LARGE SCALE GENOMIC DNA]</scope>
    <source>
        <strain evidence="7 8">KN852</strain>
    </source>
</reference>
<dbReference type="PROSITE" id="PS50977">
    <property type="entry name" value="HTH_TETR_2"/>
    <property type="match status" value="1"/>
</dbReference>
<dbReference type="PRINTS" id="PR00455">
    <property type="entry name" value="HTHTETR"/>
</dbReference>
<dbReference type="InterPro" id="IPR009057">
    <property type="entry name" value="Homeodomain-like_sf"/>
</dbReference>
<evidence type="ECO:0000313" key="8">
    <source>
        <dbReference type="Proteomes" id="UP000559010"/>
    </source>
</evidence>
<dbReference type="AlphaFoldDB" id="A0A848J1W2"/>
<dbReference type="GO" id="GO:0003700">
    <property type="term" value="F:DNA-binding transcription factor activity"/>
    <property type="evidence" value="ECO:0007669"/>
    <property type="project" value="TreeGrafter"/>
</dbReference>
<dbReference type="InterPro" id="IPR050109">
    <property type="entry name" value="HTH-type_TetR-like_transc_reg"/>
</dbReference>
<dbReference type="Gene3D" id="1.10.357.10">
    <property type="entry name" value="Tetracycline Repressor, domain 2"/>
    <property type="match status" value="2"/>
</dbReference>
<proteinExistence type="predicted"/>
<sequence length="221" mass="26327">MQEEQKTEIQTQREKILEEAYALFMKYGIRSVTMDDLASSIGVSKKTIYSHFDDKNGLILEGTKYLLFQKQCEIDQYKHKADDVIIEMGLISKHIRESFQYMNPTMFYDMKKFYPESWALFQDFKENVFRKEVVRSIKEGIKQGYFREDIDLDVVSKIRMILFDSVLNMDEFSPQEYNMADLQIKVFDFFVRGLLSEKGLKRYEEIYKSFISEQNQQNSDS</sequence>
<evidence type="ECO:0000256" key="5">
    <source>
        <dbReference type="PROSITE-ProRule" id="PRU00335"/>
    </source>
</evidence>
<evidence type="ECO:0000256" key="4">
    <source>
        <dbReference type="ARBA" id="ARBA00023163"/>
    </source>
</evidence>
<dbReference type="EMBL" id="JABBNU010000014">
    <property type="protein sequence ID" value="NMM50567.1"/>
    <property type="molecule type" value="Genomic_DNA"/>
</dbReference>
<comment type="caution">
    <text evidence="7">The sequence shown here is derived from an EMBL/GenBank/DDBJ whole genome shotgun (WGS) entry which is preliminary data.</text>
</comment>
<evidence type="ECO:0000313" key="7">
    <source>
        <dbReference type="EMBL" id="NMM50567.1"/>
    </source>
</evidence>